<organism evidence="7 8">
    <name type="scientific">Seiridium cardinale</name>
    <dbReference type="NCBI Taxonomy" id="138064"/>
    <lineage>
        <taxon>Eukaryota</taxon>
        <taxon>Fungi</taxon>
        <taxon>Dikarya</taxon>
        <taxon>Ascomycota</taxon>
        <taxon>Pezizomycotina</taxon>
        <taxon>Sordariomycetes</taxon>
        <taxon>Xylariomycetidae</taxon>
        <taxon>Amphisphaeriales</taxon>
        <taxon>Sporocadaceae</taxon>
        <taxon>Seiridium</taxon>
    </lineage>
</organism>
<dbReference type="PANTHER" id="PTHR23294">
    <property type="entry name" value="ET TRANSLATION PRODUCT-RELATED"/>
    <property type="match status" value="1"/>
</dbReference>
<reference evidence="7 8" key="1">
    <citation type="submission" date="2024-02" db="EMBL/GenBank/DDBJ databases">
        <title>First draft genome assembly of two strains of Seiridium cardinale.</title>
        <authorList>
            <person name="Emiliani G."/>
            <person name="Scali E."/>
        </authorList>
    </citation>
    <scope>NUCLEOTIDE SEQUENCE [LARGE SCALE GENOMIC DNA]</scope>
    <source>
        <strain evidence="7 8">BM-138-000479</strain>
    </source>
</reference>
<evidence type="ECO:0000256" key="3">
    <source>
        <dbReference type="ARBA" id="ARBA00022989"/>
    </source>
</evidence>
<accession>A0ABR2Y235</accession>
<keyword evidence="4 6" id="KW-0472">Membrane</keyword>
<proteinExistence type="predicted"/>
<dbReference type="SUPFAM" id="SSF103473">
    <property type="entry name" value="MFS general substrate transporter"/>
    <property type="match status" value="1"/>
</dbReference>
<dbReference type="Gene3D" id="1.20.1250.20">
    <property type="entry name" value="MFS general substrate transporter like domains"/>
    <property type="match status" value="1"/>
</dbReference>
<dbReference type="InterPro" id="IPR051617">
    <property type="entry name" value="UNC-93-like_regulator"/>
</dbReference>
<feature type="transmembrane region" description="Helical" evidence="6">
    <location>
        <begin position="221"/>
        <end position="241"/>
    </location>
</feature>
<feature type="transmembrane region" description="Helical" evidence="6">
    <location>
        <begin position="148"/>
        <end position="167"/>
    </location>
</feature>
<keyword evidence="2 6" id="KW-0812">Transmembrane</keyword>
<feature type="transmembrane region" description="Helical" evidence="6">
    <location>
        <begin position="267"/>
        <end position="288"/>
    </location>
</feature>
<feature type="transmembrane region" description="Helical" evidence="6">
    <location>
        <begin position="98"/>
        <end position="116"/>
    </location>
</feature>
<dbReference type="Pfam" id="PF07690">
    <property type="entry name" value="MFS_1"/>
    <property type="match status" value="1"/>
</dbReference>
<evidence type="ECO:0000256" key="4">
    <source>
        <dbReference type="ARBA" id="ARBA00023136"/>
    </source>
</evidence>
<name>A0ABR2Y235_9PEZI</name>
<evidence type="ECO:0000256" key="2">
    <source>
        <dbReference type="ARBA" id="ARBA00022692"/>
    </source>
</evidence>
<comment type="caution">
    <text evidence="7">The sequence shown here is derived from an EMBL/GenBank/DDBJ whole genome shotgun (WGS) entry which is preliminary data.</text>
</comment>
<evidence type="ECO:0000313" key="7">
    <source>
        <dbReference type="EMBL" id="KAK9779845.1"/>
    </source>
</evidence>
<dbReference type="Proteomes" id="UP001465668">
    <property type="component" value="Unassembled WGS sequence"/>
</dbReference>
<protein>
    <submittedName>
        <fullName evidence="7">Major facilitator superfamily domain-containing protein</fullName>
    </submittedName>
</protein>
<feature type="transmembrane region" description="Helical" evidence="6">
    <location>
        <begin position="450"/>
        <end position="471"/>
    </location>
</feature>
<evidence type="ECO:0000256" key="5">
    <source>
        <dbReference type="SAM" id="MobiDB-lite"/>
    </source>
</evidence>
<evidence type="ECO:0000256" key="1">
    <source>
        <dbReference type="ARBA" id="ARBA00004141"/>
    </source>
</evidence>
<evidence type="ECO:0000313" key="8">
    <source>
        <dbReference type="Proteomes" id="UP001465668"/>
    </source>
</evidence>
<dbReference type="EMBL" id="JARVKM010000009">
    <property type="protein sequence ID" value="KAK9779845.1"/>
    <property type="molecule type" value="Genomic_DNA"/>
</dbReference>
<feature type="region of interest" description="Disordered" evidence="5">
    <location>
        <begin position="1"/>
        <end position="24"/>
    </location>
</feature>
<feature type="transmembrane region" description="Helical" evidence="6">
    <location>
        <begin position="346"/>
        <end position="365"/>
    </location>
</feature>
<keyword evidence="3 6" id="KW-1133">Transmembrane helix</keyword>
<feature type="transmembrane region" description="Helical" evidence="6">
    <location>
        <begin position="308"/>
        <end position="334"/>
    </location>
</feature>
<dbReference type="PANTHER" id="PTHR23294:SF4">
    <property type="entry name" value="EXPRESSED PROTEIN"/>
    <property type="match status" value="1"/>
</dbReference>
<sequence length="508" mass="54908">MSAAFDTAPPNTHAGGNDDALRTRGAVPMNASNSAEEMVDMEEYRRSVPLWKRIHQHSLTQMMLISVQAFCGPAMSDAIAGLGGGGLATPQTSNIATALLYAMLASVCFLGGPLVNKLGVKWALVIGAMSFPIEGSSYYCNSKFGNQWYLILGGALSGIGTGCWYVAEAGAIMSLAPSGARGKYLALWIVSRNLGQLVGGAINLSKNYQKGVEGGVTTETYVAFVIIECLALPFAFLISPLEKVVRSDGTRILVSEKLSTKQEFRQIIRTMSSSLILLSAFWALWSFFYSGTWSTYLATYFSVRARALSSLVSPFFCISSPILSVGCFGLGFLLDMKSLSQRRRAQLGLFTVIILNLAVYIWSIIMQVRFNASDPGAIDWDSSRYPSSFLPYFFVQTTGPLSQSYMYWLLSSFATDAQSNVRNGAAFRCIEAVGQAIAYGMNTKTSTSPLVGMCVTFGLMAAALGPMIMLVNRTPDHIPADVILAEQEKQIDSVSVREPAPVAIDSKV</sequence>
<keyword evidence="8" id="KW-1185">Reference proteome</keyword>
<evidence type="ECO:0000256" key="6">
    <source>
        <dbReference type="SAM" id="Phobius"/>
    </source>
</evidence>
<comment type="subcellular location">
    <subcellularLocation>
        <location evidence="1">Membrane</location>
        <topology evidence="1">Multi-pass membrane protein</topology>
    </subcellularLocation>
</comment>
<dbReference type="InterPro" id="IPR011701">
    <property type="entry name" value="MFS"/>
</dbReference>
<gene>
    <name evidence="7" type="ORF">SCAR479_03452</name>
</gene>
<dbReference type="InterPro" id="IPR036259">
    <property type="entry name" value="MFS_trans_sf"/>
</dbReference>